<accession>A0A9Q0FZY4</accession>
<evidence type="ECO:0000259" key="1">
    <source>
        <dbReference type="PROSITE" id="PS50181"/>
    </source>
</evidence>
<sequence length="399" mass="45528">MHRSLLEFKMETSTVDNNGTRRQANNGIAQNLPPDILHDIFSMFPLELILRCKEVCKTWYKAIKEYPSFAYLLLKRSSDHPPSYILEDIGPSTKLFFMDAADGKAREIRLDPVEMRPRSSWNGLLLCVAPRPNLHPTMVCNPITKEQIVLPEIDVPAVPENQVGIGFDPSINKYKVARMYPLGKNEEDKHSLCEIITLGENSWRKMGLPFKVLPIKTGRAIFWEGALHWICSGKEERRKIDVIKEVCILRFDISKEVFDLVPTPFSIITTTSTHLSYKFQLLDLAGSLTLVDLQEAEKFSLCQYKRSEAGGIHQERCFSFDLKPLGKRLQFYSLFGAVDPDKLLLKVSIIEENEGVLPDKIVVYSPEKERFSYLEMRGTPKSFLPTSFRPSLVSIQATL</sequence>
<reference evidence="2" key="2">
    <citation type="journal article" date="2023" name="Plants (Basel)">
        <title>Annotation of the Turnera subulata (Passifloraceae) Draft Genome Reveals the S-Locus Evolved after the Divergence of Turneroideae from Passifloroideae in a Stepwise Manner.</title>
        <authorList>
            <person name="Henning P.M."/>
            <person name="Roalson E.H."/>
            <person name="Mir W."/>
            <person name="McCubbin A.G."/>
            <person name="Shore J.S."/>
        </authorList>
    </citation>
    <scope>NUCLEOTIDE SEQUENCE</scope>
    <source>
        <strain evidence="2">F60SS</strain>
    </source>
</reference>
<dbReference type="Proteomes" id="UP001141552">
    <property type="component" value="Unassembled WGS sequence"/>
</dbReference>
<evidence type="ECO:0000313" key="3">
    <source>
        <dbReference type="Proteomes" id="UP001141552"/>
    </source>
</evidence>
<organism evidence="2 3">
    <name type="scientific">Turnera subulata</name>
    <dbReference type="NCBI Taxonomy" id="218843"/>
    <lineage>
        <taxon>Eukaryota</taxon>
        <taxon>Viridiplantae</taxon>
        <taxon>Streptophyta</taxon>
        <taxon>Embryophyta</taxon>
        <taxon>Tracheophyta</taxon>
        <taxon>Spermatophyta</taxon>
        <taxon>Magnoliopsida</taxon>
        <taxon>eudicotyledons</taxon>
        <taxon>Gunneridae</taxon>
        <taxon>Pentapetalae</taxon>
        <taxon>rosids</taxon>
        <taxon>fabids</taxon>
        <taxon>Malpighiales</taxon>
        <taxon>Passifloraceae</taxon>
        <taxon>Turnera</taxon>
    </lineage>
</organism>
<dbReference type="SMART" id="SM00256">
    <property type="entry name" value="FBOX"/>
    <property type="match status" value="1"/>
</dbReference>
<dbReference type="CDD" id="cd09917">
    <property type="entry name" value="F-box_SF"/>
    <property type="match status" value="1"/>
</dbReference>
<dbReference type="PANTHER" id="PTHR31672:SF13">
    <property type="entry name" value="F-BOX PROTEIN CPR30-LIKE"/>
    <property type="match status" value="1"/>
</dbReference>
<dbReference type="AlphaFoldDB" id="A0A9Q0FZY4"/>
<gene>
    <name evidence="2" type="ORF">Tsubulata_044439</name>
</gene>
<dbReference type="PROSITE" id="PS50181">
    <property type="entry name" value="FBOX"/>
    <property type="match status" value="1"/>
</dbReference>
<proteinExistence type="predicted"/>
<dbReference type="InterPro" id="IPR050796">
    <property type="entry name" value="SCF_F-box_component"/>
</dbReference>
<dbReference type="PANTHER" id="PTHR31672">
    <property type="entry name" value="BNACNNG10540D PROTEIN"/>
    <property type="match status" value="1"/>
</dbReference>
<feature type="domain" description="F-box" evidence="1">
    <location>
        <begin position="26"/>
        <end position="72"/>
    </location>
</feature>
<reference evidence="2" key="1">
    <citation type="submission" date="2022-02" db="EMBL/GenBank/DDBJ databases">
        <authorList>
            <person name="Henning P.M."/>
            <person name="McCubbin A.G."/>
            <person name="Shore J.S."/>
        </authorList>
    </citation>
    <scope>NUCLEOTIDE SEQUENCE</scope>
    <source>
        <strain evidence="2">F60SS</strain>
        <tissue evidence="2">Leaves</tissue>
    </source>
</reference>
<protein>
    <recommendedName>
        <fullName evidence="1">F-box domain-containing protein</fullName>
    </recommendedName>
</protein>
<dbReference type="InterPro" id="IPR017451">
    <property type="entry name" value="F-box-assoc_interact_dom"/>
</dbReference>
<dbReference type="EMBL" id="JAKUCV010002902">
    <property type="protein sequence ID" value="KAJ4841023.1"/>
    <property type="molecule type" value="Genomic_DNA"/>
</dbReference>
<dbReference type="Pfam" id="PF08268">
    <property type="entry name" value="FBA_3"/>
    <property type="match status" value="1"/>
</dbReference>
<evidence type="ECO:0000313" key="2">
    <source>
        <dbReference type="EMBL" id="KAJ4841023.1"/>
    </source>
</evidence>
<dbReference type="Pfam" id="PF12937">
    <property type="entry name" value="F-box-like"/>
    <property type="match status" value="1"/>
</dbReference>
<comment type="caution">
    <text evidence="2">The sequence shown here is derived from an EMBL/GenBank/DDBJ whole genome shotgun (WGS) entry which is preliminary data.</text>
</comment>
<dbReference type="InterPro" id="IPR001810">
    <property type="entry name" value="F-box_dom"/>
</dbReference>
<dbReference type="OrthoDB" id="5319261at2759"/>
<dbReference type="NCBIfam" id="TIGR01640">
    <property type="entry name" value="F_box_assoc_1"/>
    <property type="match status" value="1"/>
</dbReference>
<dbReference type="SUPFAM" id="SSF81383">
    <property type="entry name" value="F-box domain"/>
    <property type="match status" value="1"/>
</dbReference>
<keyword evidence="3" id="KW-1185">Reference proteome</keyword>
<dbReference type="Gene3D" id="1.20.1280.50">
    <property type="match status" value="1"/>
</dbReference>
<dbReference type="InterPro" id="IPR013187">
    <property type="entry name" value="F-box-assoc_dom_typ3"/>
</dbReference>
<dbReference type="InterPro" id="IPR036047">
    <property type="entry name" value="F-box-like_dom_sf"/>
</dbReference>
<name>A0A9Q0FZY4_9ROSI</name>